<dbReference type="GeneID" id="2943604"/>
<organismHost>
    <name type="scientific">Papio hamadryas</name>
    <name type="common">Hamadryas baboon</name>
    <dbReference type="NCBI Taxonomy" id="9557"/>
</organismHost>
<accession>Q6TUW7</accession>
<keyword evidence="9" id="KW-1185">Reference proteome</keyword>
<feature type="transmembrane region" description="Helical" evidence="7">
    <location>
        <begin position="12"/>
        <end position="31"/>
    </location>
</feature>
<proteinExistence type="predicted"/>
<dbReference type="Proteomes" id="UP000008596">
    <property type="component" value="Segment"/>
</dbReference>
<evidence type="ECO:0000313" key="9">
    <source>
        <dbReference type="Proteomes" id="UP000008596"/>
    </source>
</evidence>
<dbReference type="GO" id="GO:0055036">
    <property type="term" value="C:virion membrane"/>
    <property type="evidence" value="ECO:0007669"/>
    <property type="project" value="UniProtKB-SubCell"/>
</dbReference>
<evidence type="ECO:0000313" key="8">
    <source>
        <dbReference type="EMBL" id="AAR07402.1"/>
    </source>
</evidence>
<organismHost>
    <name type="scientific">Erythrocebus patas</name>
    <name type="common">Red guenon</name>
    <name type="synonym">Cercopithecus patas</name>
    <dbReference type="NCBI Taxonomy" id="9538"/>
</organismHost>
<dbReference type="PIRSF" id="PIRSF003768">
    <property type="entry name" value="VAC_I5L"/>
    <property type="match status" value="1"/>
</dbReference>
<name>Q6TUW7_YMTV5</name>
<dbReference type="InterPro" id="IPR006803">
    <property type="entry name" value="Poxvirus_I5"/>
</dbReference>
<comment type="subcellular location">
    <subcellularLocation>
        <location evidence="1">Virion membrane</location>
        <topology evidence="1">Multi-pass membrane protein</topology>
    </subcellularLocation>
</comment>
<reference evidence="8 9" key="1">
    <citation type="journal article" date="1995" name="J. Gen. Virol.">
        <title>Identification and characterization of the thymidine kinase gene of Yaba virus.</title>
        <authorList>
            <person name="Amano H."/>
            <person name="Ueda Y."/>
            <person name="Miyamura T."/>
        </authorList>
    </citation>
    <scope>NUCLEOTIDE SEQUENCE [LARGE SCALE GENOMIC DNA]</scope>
    <source>
        <strain evidence="9">VR587</strain>
    </source>
</reference>
<dbReference type="KEGG" id="vg:2943604"/>
<evidence type="ECO:0000256" key="4">
    <source>
        <dbReference type="ARBA" id="ARBA00022921"/>
    </source>
</evidence>
<dbReference type="RefSeq" id="NP_938301.1">
    <property type="nucleotide sequence ID" value="NC_005179.1"/>
</dbReference>
<keyword evidence="3" id="KW-0946">Virion</keyword>
<evidence type="ECO:0000256" key="6">
    <source>
        <dbReference type="ARBA" id="ARBA00023136"/>
    </source>
</evidence>
<evidence type="ECO:0000256" key="3">
    <source>
        <dbReference type="ARBA" id="ARBA00022844"/>
    </source>
</evidence>
<organismHost>
    <name type="scientific">Macaca</name>
    <name type="common">macaques</name>
    <dbReference type="NCBI Taxonomy" id="9539"/>
</organismHost>
<dbReference type="EMBL" id="AY386371">
    <property type="protein sequence ID" value="AAR07402.1"/>
    <property type="molecule type" value="Genomic_DNA"/>
</dbReference>
<evidence type="ECO:0000256" key="1">
    <source>
        <dbReference type="ARBA" id="ARBA00004385"/>
    </source>
</evidence>
<keyword evidence="4" id="KW-0426">Late protein</keyword>
<evidence type="ECO:0000256" key="2">
    <source>
        <dbReference type="ARBA" id="ARBA00022692"/>
    </source>
</evidence>
<protein>
    <submittedName>
        <fullName evidence="8">46L</fullName>
    </submittedName>
</protein>
<evidence type="ECO:0000256" key="5">
    <source>
        <dbReference type="ARBA" id="ARBA00022989"/>
    </source>
</evidence>
<sequence length="79" mass="8520">MALSTKEIFSAIGITCMALLMIISGGALTFKSLAPHRIIVMRSATFNKILSILEYVAILIFVPGTIALYSAYIKTLILG</sequence>
<organism evidence="8 9">
    <name type="scientific">Yaba monkey tumor virus (strain VR587)</name>
    <name type="common">YMTV</name>
    <dbReference type="NCBI Taxonomy" id="928314"/>
    <lineage>
        <taxon>Viruses</taxon>
        <taxon>Varidnaviria</taxon>
        <taxon>Bamfordvirae</taxon>
        <taxon>Nucleocytoviricota</taxon>
        <taxon>Pokkesviricetes</taxon>
        <taxon>Chitovirales</taxon>
        <taxon>Poxviridae</taxon>
        <taxon>Chordopoxvirinae</taxon>
        <taxon>Yatapoxvirus</taxon>
        <taxon>Yatapoxvirus yabapox</taxon>
        <taxon>Yaba monkey tumor virus</taxon>
    </lineage>
</organism>
<dbReference type="Pfam" id="PF04713">
    <property type="entry name" value="Pox_I5"/>
    <property type="match status" value="1"/>
</dbReference>
<feature type="transmembrane region" description="Helical" evidence="7">
    <location>
        <begin position="52"/>
        <end position="73"/>
    </location>
</feature>
<reference evidence="8 9" key="2">
    <citation type="journal article" date="2003" name="J. Virol.">
        <title>Complete genomic sequence and comparative analysis of the tumorigenic poxvirus Yaba monkey tumor virus.</title>
        <authorList>
            <person name="Brunetti C.R."/>
            <person name="Amano H."/>
            <person name="Ueda Y."/>
            <person name="Qin J."/>
            <person name="Miyamura T."/>
            <person name="Suzuki T."/>
            <person name="Li X."/>
            <person name="Barrett J.W."/>
            <person name="McFadden G."/>
        </authorList>
    </citation>
    <scope>NUCLEOTIDE SEQUENCE [LARGE SCALE GENOMIC DNA]</scope>
    <source>
        <strain evidence="9">VR587</strain>
    </source>
</reference>
<keyword evidence="2 7" id="KW-0812">Transmembrane</keyword>
<keyword evidence="6 7" id="KW-0472">Membrane</keyword>
<reference evidence="8 9" key="3">
    <citation type="journal article" date="2003" name="Proc. Natl. Acad. Sci. U.S.A.">
        <title>A secreted high-affinity inhibitor of human TNF from Tanapox virus.</title>
        <authorList>
            <person name="Brunetti C.R."/>
            <person name="Paulose-Murphy M."/>
            <person name="Singh R."/>
            <person name="Qin J."/>
            <person name="Barrett J.W."/>
            <person name="Tardivel A."/>
            <person name="Schneider P."/>
            <person name="Essani K."/>
            <person name="McFadden G."/>
        </authorList>
    </citation>
    <scope>NUCLEOTIDE SEQUENCE [LARGE SCALE GENOMIC DNA]</scope>
    <source>
        <strain evidence="9">VR587</strain>
    </source>
</reference>
<keyword evidence="5 7" id="KW-1133">Transmembrane helix</keyword>
<organismHost>
    <name type="scientific">Homo sapiens</name>
    <name type="common">Human</name>
    <dbReference type="NCBI Taxonomy" id="9606"/>
</organismHost>
<evidence type="ECO:0000256" key="7">
    <source>
        <dbReference type="SAM" id="Phobius"/>
    </source>
</evidence>